<dbReference type="GO" id="GO:0051301">
    <property type="term" value="P:cell division"/>
    <property type="evidence" value="ECO:0007669"/>
    <property type="project" value="UniProtKB-KW"/>
</dbReference>
<evidence type="ECO:0000256" key="7">
    <source>
        <dbReference type="SAM" id="MobiDB-lite"/>
    </source>
</evidence>
<dbReference type="RefSeq" id="XP_068365876.1">
    <property type="nucleotide sequence ID" value="XM_068499545.1"/>
</dbReference>
<dbReference type="GO" id="GO:0005680">
    <property type="term" value="C:anaphase-promoting complex"/>
    <property type="evidence" value="ECO:0007669"/>
    <property type="project" value="TreeGrafter"/>
</dbReference>
<evidence type="ECO:0000256" key="3">
    <source>
        <dbReference type="ARBA" id="ARBA00022737"/>
    </source>
</evidence>
<keyword evidence="9" id="KW-1185">Reference proteome</keyword>
<evidence type="ECO:0000256" key="1">
    <source>
        <dbReference type="ARBA" id="ARBA00022574"/>
    </source>
</evidence>
<keyword evidence="2" id="KW-0132">Cell division</keyword>
<dbReference type="Gene3D" id="2.130.10.10">
    <property type="entry name" value="YVTN repeat-like/Quinoprotein amine dehydrogenase"/>
    <property type="match status" value="1"/>
</dbReference>
<dbReference type="InterPro" id="IPR019775">
    <property type="entry name" value="WD40_repeat_CS"/>
</dbReference>
<evidence type="ECO:0000256" key="5">
    <source>
        <dbReference type="ARBA" id="ARBA00023306"/>
    </source>
</evidence>
<dbReference type="PANTHER" id="PTHR19918">
    <property type="entry name" value="CELL DIVISION CYCLE 20 CDC20 FIZZY -RELATED"/>
    <property type="match status" value="1"/>
</dbReference>
<keyword evidence="5" id="KW-0131">Cell cycle</keyword>
<feature type="compositionally biased region" description="Polar residues" evidence="7">
    <location>
        <begin position="379"/>
        <end position="402"/>
    </location>
</feature>
<reference evidence="8" key="1">
    <citation type="submission" date="2016-10" db="EMBL/GenBank/DDBJ databases">
        <authorList>
            <person name="Benchimol M."/>
            <person name="Almeida L.G."/>
            <person name="Vasconcelos A.T."/>
            <person name="Perreira-Neves A."/>
            <person name="Rosa I.A."/>
            <person name="Tasca T."/>
            <person name="Bogo M.R."/>
            <person name="de Souza W."/>
        </authorList>
    </citation>
    <scope>NUCLEOTIDE SEQUENCE [LARGE SCALE GENOMIC DNA]</scope>
    <source>
        <strain evidence="8">K</strain>
    </source>
</reference>
<feature type="region of interest" description="Disordered" evidence="7">
    <location>
        <begin position="379"/>
        <end position="409"/>
    </location>
</feature>
<proteinExistence type="predicted"/>
<sequence length="409" mass="44861">MNFRSPHNSPFSKIRECSSSSSISISGYPIGNAHKSPCNRDRFVGTYKSPKRCSSVNENKQEYEMGCGTPGTPKSSKRPPQVTSKLLDAPDVLNDFPLKLIDVNQNHNAIAIALGTNVYIYKDGNSVELMDGNTQINGVCWVGDDLAISGDGHIELWDVNQQSPFEEFRDHNSRASALASYGNRFATGGDDGLIYLYDIRDKSCQRMNAHPNNEVCALSWSLDGNALASSGTDNYVNVISKKKMRLPHGSPVHALAWMNSGILLTGEMGHEGVVHAFHTRSDDPPKTVYTGSPVSGICVTDQWGLLIAHNDEAGTWDIWNPDLSKKISDYHGHRQGILNISASIEGSLVATISADESLCIWDLKPSVLTPIQSPRYGANNLSPGYRNNTVSRTSPYQQNSRNIGYPYVR</sequence>
<dbReference type="OrthoDB" id="10263272at2759"/>
<evidence type="ECO:0000313" key="9">
    <source>
        <dbReference type="Proteomes" id="UP000179807"/>
    </source>
</evidence>
<gene>
    <name evidence="8" type="ORF">TRFO_17372</name>
</gene>
<feature type="compositionally biased region" description="Polar residues" evidence="7">
    <location>
        <begin position="1"/>
        <end position="11"/>
    </location>
</feature>
<dbReference type="AlphaFoldDB" id="A0A1J4KSF5"/>
<dbReference type="InterPro" id="IPR033010">
    <property type="entry name" value="Cdc20/Fizzy"/>
</dbReference>
<feature type="repeat" description="WD" evidence="6">
    <location>
        <begin position="330"/>
        <end position="364"/>
    </location>
</feature>
<dbReference type="EMBL" id="MLAK01000557">
    <property type="protein sequence ID" value="OHT12740.1"/>
    <property type="molecule type" value="Genomic_DNA"/>
</dbReference>
<keyword evidence="4" id="KW-0498">Mitosis</keyword>
<accession>A0A1J4KSF5</accession>
<dbReference type="PROSITE" id="PS00678">
    <property type="entry name" value="WD_REPEATS_1"/>
    <property type="match status" value="1"/>
</dbReference>
<dbReference type="SUPFAM" id="SSF50978">
    <property type="entry name" value="WD40 repeat-like"/>
    <property type="match status" value="1"/>
</dbReference>
<dbReference type="PROSITE" id="PS50294">
    <property type="entry name" value="WD_REPEATS_REGION"/>
    <property type="match status" value="1"/>
</dbReference>
<dbReference type="SMART" id="SM00320">
    <property type="entry name" value="WD40"/>
    <property type="match status" value="4"/>
</dbReference>
<dbReference type="InterPro" id="IPR015943">
    <property type="entry name" value="WD40/YVTN_repeat-like_dom_sf"/>
</dbReference>
<dbReference type="InterPro" id="IPR001680">
    <property type="entry name" value="WD40_rpt"/>
</dbReference>
<dbReference type="PANTHER" id="PTHR19918:SF8">
    <property type="entry name" value="FI02843P"/>
    <property type="match status" value="1"/>
</dbReference>
<protein>
    <recommendedName>
        <fullName evidence="10">Anaphase-promoting complex subunit 4 WD40 domain-containing protein</fullName>
    </recommendedName>
</protein>
<evidence type="ECO:0008006" key="10">
    <source>
        <dbReference type="Google" id="ProtNLM"/>
    </source>
</evidence>
<feature type="region of interest" description="Disordered" evidence="7">
    <location>
        <begin position="62"/>
        <end position="82"/>
    </location>
</feature>
<evidence type="ECO:0000313" key="8">
    <source>
        <dbReference type="EMBL" id="OHT12740.1"/>
    </source>
</evidence>
<dbReference type="GO" id="GO:1905786">
    <property type="term" value="P:positive regulation of anaphase-promoting complex-dependent catabolic process"/>
    <property type="evidence" value="ECO:0007669"/>
    <property type="project" value="TreeGrafter"/>
</dbReference>
<organism evidence="8 9">
    <name type="scientific">Tritrichomonas foetus</name>
    <dbReference type="NCBI Taxonomy" id="1144522"/>
    <lineage>
        <taxon>Eukaryota</taxon>
        <taxon>Metamonada</taxon>
        <taxon>Parabasalia</taxon>
        <taxon>Tritrichomonadida</taxon>
        <taxon>Tritrichomonadidae</taxon>
        <taxon>Tritrichomonas</taxon>
    </lineage>
</organism>
<dbReference type="Pfam" id="PF00400">
    <property type="entry name" value="WD40"/>
    <property type="match status" value="3"/>
</dbReference>
<dbReference type="GO" id="GO:0010997">
    <property type="term" value="F:anaphase-promoting complex binding"/>
    <property type="evidence" value="ECO:0007669"/>
    <property type="project" value="InterPro"/>
</dbReference>
<evidence type="ECO:0000256" key="6">
    <source>
        <dbReference type="PROSITE-ProRule" id="PRU00221"/>
    </source>
</evidence>
<dbReference type="GeneID" id="94834249"/>
<name>A0A1J4KSF5_9EUKA</name>
<keyword evidence="3" id="KW-0677">Repeat</keyword>
<dbReference type="VEuPathDB" id="TrichDB:TRFO_17372"/>
<evidence type="ECO:0000256" key="2">
    <source>
        <dbReference type="ARBA" id="ARBA00022618"/>
    </source>
</evidence>
<dbReference type="PROSITE" id="PS50082">
    <property type="entry name" value="WD_REPEATS_2"/>
    <property type="match status" value="1"/>
</dbReference>
<dbReference type="InterPro" id="IPR036322">
    <property type="entry name" value="WD40_repeat_dom_sf"/>
</dbReference>
<dbReference type="GO" id="GO:0031145">
    <property type="term" value="P:anaphase-promoting complex-dependent catabolic process"/>
    <property type="evidence" value="ECO:0007669"/>
    <property type="project" value="TreeGrafter"/>
</dbReference>
<keyword evidence="1 6" id="KW-0853">WD repeat</keyword>
<evidence type="ECO:0000256" key="4">
    <source>
        <dbReference type="ARBA" id="ARBA00022776"/>
    </source>
</evidence>
<comment type="caution">
    <text evidence="8">The sequence shown here is derived from an EMBL/GenBank/DDBJ whole genome shotgun (WGS) entry which is preliminary data.</text>
</comment>
<dbReference type="Proteomes" id="UP000179807">
    <property type="component" value="Unassembled WGS sequence"/>
</dbReference>
<dbReference type="GO" id="GO:1990757">
    <property type="term" value="F:ubiquitin ligase activator activity"/>
    <property type="evidence" value="ECO:0007669"/>
    <property type="project" value="TreeGrafter"/>
</dbReference>
<feature type="region of interest" description="Disordered" evidence="7">
    <location>
        <begin position="1"/>
        <end position="22"/>
    </location>
</feature>